<evidence type="ECO:0000259" key="7">
    <source>
        <dbReference type="Pfam" id="PF00590"/>
    </source>
</evidence>
<dbReference type="GO" id="GO:0046026">
    <property type="term" value="F:precorrin-4 C11-methyltransferase activity"/>
    <property type="evidence" value="ECO:0007669"/>
    <property type="project" value="InterPro"/>
</dbReference>
<keyword evidence="5 8" id="KW-0808">Transferase</keyword>
<dbReference type="InterPro" id="IPR014777">
    <property type="entry name" value="4pyrrole_Mease_sub1"/>
</dbReference>
<evidence type="ECO:0000256" key="1">
    <source>
        <dbReference type="ARBA" id="ARBA00004953"/>
    </source>
</evidence>
<dbReference type="OrthoDB" id="9815856at2"/>
<dbReference type="InterPro" id="IPR006362">
    <property type="entry name" value="Cbl_synth_CobM/CibF"/>
</dbReference>
<dbReference type="EC" id="2.1.1.271" evidence="8"/>
<protein>
    <submittedName>
        <fullName evidence="8">Cobalt-precorrin-4 C(11)-methyltransferase</fullName>
        <ecNumber evidence="8">2.1.1.271</ecNumber>
    </submittedName>
</protein>
<sequence length="247" mass="26747">MKVYFIGAGPGAVDLITVRGREILARSQVVIYAGSLVSPEHLAFAPATAETHDSSGLTLEDIRAILISARERQLDVARLHTGDPSLYGAVREQVELCEELNLAWEIVPGVSSAFAAAARLGVEYTVPDGTQTLIFSRVEGRTPVPAGESLDSLARHQSSLAIFLSVQEIEKVTCQLIKSLPPTTPVVVAYRVTWPDESFIRGNLADIAEKVRKAGINRTALILVGEALTSSGRRSLLYHGDFKHGYR</sequence>
<dbReference type="UniPathway" id="UPA00148"/>
<dbReference type="CDD" id="cd11641">
    <property type="entry name" value="Precorrin-4_C11-MT"/>
    <property type="match status" value="1"/>
</dbReference>
<evidence type="ECO:0000256" key="5">
    <source>
        <dbReference type="ARBA" id="ARBA00022679"/>
    </source>
</evidence>
<dbReference type="Gene3D" id="3.40.1010.10">
    <property type="entry name" value="Cobalt-precorrin-4 Transmethylase, Domain 1"/>
    <property type="match status" value="1"/>
</dbReference>
<dbReference type="GO" id="GO:0032259">
    <property type="term" value="P:methylation"/>
    <property type="evidence" value="ECO:0007669"/>
    <property type="project" value="UniProtKB-KW"/>
</dbReference>
<dbReference type="Proteomes" id="UP000297597">
    <property type="component" value="Unassembled WGS sequence"/>
</dbReference>
<evidence type="ECO:0000313" key="8">
    <source>
        <dbReference type="EMBL" id="TEB11930.1"/>
    </source>
</evidence>
<dbReference type="InterPro" id="IPR050161">
    <property type="entry name" value="Siro_Cobalamin_biosynth"/>
</dbReference>
<comment type="similarity">
    <text evidence="2">Belongs to the precorrin methyltransferase family.</text>
</comment>
<dbReference type="RefSeq" id="WP_134213167.1">
    <property type="nucleotide sequence ID" value="NZ_QFFZ01000010.1"/>
</dbReference>
<dbReference type="InterPro" id="IPR000878">
    <property type="entry name" value="4pyrrol_Mease"/>
</dbReference>
<dbReference type="InterPro" id="IPR003043">
    <property type="entry name" value="Uropor_MeTrfase_CS"/>
</dbReference>
<organism evidence="8 9">
    <name type="scientific">Pelotomaculum propionicicum</name>
    <dbReference type="NCBI Taxonomy" id="258475"/>
    <lineage>
        <taxon>Bacteria</taxon>
        <taxon>Bacillati</taxon>
        <taxon>Bacillota</taxon>
        <taxon>Clostridia</taxon>
        <taxon>Eubacteriales</taxon>
        <taxon>Desulfotomaculaceae</taxon>
        <taxon>Pelotomaculum</taxon>
    </lineage>
</organism>
<dbReference type="Gene3D" id="3.30.950.10">
    <property type="entry name" value="Methyltransferase, Cobalt-precorrin-4 Transmethylase, Domain 2"/>
    <property type="match status" value="1"/>
</dbReference>
<keyword evidence="3" id="KW-0169">Cobalamin biosynthesis</keyword>
<keyword evidence="4 8" id="KW-0489">Methyltransferase</keyword>
<evidence type="ECO:0000313" key="9">
    <source>
        <dbReference type="Proteomes" id="UP000297597"/>
    </source>
</evidence>
<comment type="caution">
    <text evidence="8">The sequence shown here is derived from an EMBL/GenBank/DDBJ whole genome shotgun (WGS) entry which is preliminary data.</text>
</comment>
<comment type="pathway">
    <text evidence="1">Cofactor biosynthesis; adenosylcobalamin biosynthesis.</text>
</comment>
<dbReference type="PANTHER" id="PTHR45790">
    <property type="entry name" value="SIROHEME SYNTHASE-RELATED"/>
    <property type="match status" value="1"/>
</dbReference>
<feature type="domain" description="Tetrapyrrole methylase" evidence="7">
    <location>
        <begin position="2"/>
        <end position="207"/>
    </location>
</feature>
<dbReference type="NCBIfam" id="TIGR01465">
    <property type="entry name" value="cobM_cbiF"/>
    <property type="match status" value="1"/>
</dbReference>
<evidence type="ECO:0000256" key="3">
    <source>
        <dbReference type="ARBA" id="ARBA00022573"/>
    </source>
</evidence>
<evidence type="ECO:0000256" key="6">
    <source>
        <dbReference type="ARBA" id="ARBA00022691"/>
    </source>
</evidence>
<reference evidence="8 9" key="1">
    <citation type="journal article" date="2018" name="Environ. Microbiol.">
        <title>Novel energy conservation strategies and behaviour of Pelotomaculum schinkii driving syntrophic propionate catabolism.</title>
        <authorList>
            <person name="Hidalgo-Ahumada C.A.P."/>
            <person name="Nobu M.K."/>
            <person name="Narihiro T."/>
            <person name="Tamaki H."/>
            <person name="Liu W.T."/>
            <person name="Kamagata Y."/>
            <person name="Stams A.J.M."/>
            <person name="Imachi H."/>
            <person name="Sousa D.Z."/>
        </authorList>
    </citation>
    <scope>NUCLEOTIDE SEQUENCE [LARGE SCALE GENOMIC DNA]</scope>
    <source>
        <strain evidence="8 9">MGP</strain>
    </source>
</reference>
<dbReference type="GO" id="GO:0009236">
    <property type="term" value="P:cobalamin biosynthetic process"/>
    <property type="evidence" value="ECO:0007669"/>
    <property type="project" value="UniProtKB-UniPathway"/>
</dbReference>
<proteinExistence type="inferred from homology"/>
<accession>A0A4Y7RT52</accession>
<dbReference type="PROSITE" id="PS00839">
    <property type="entry name" value="SUMT_1"/>
    <property type="match status" value="1"/>
</dbReference>
<name>A0A4Y7RT52_9FIRM</name>
<dbReference type="InterPro" id="IPR014776">
    <property type="entry name" value="4pyrrole_Mease_sub2"/>
</dbReference>
<dbReference type="PANTHER" id="PTHR45790:SF4">
    <property type="entry name" value="COBALT-PRECORRIN-4 C(11)-METHYLTRANSFERASE"/>
    <property type="match status" value="1"/>
</dbReference>
<dbReference type="AlphaFoldDB" id="A0A4Y7RT52"/>
<evidence type="ECO:0000256" key="2">
    <source>
        <dbReference type="ARBA" id="ARBA00005879"/>
    </source>
</evidence>
<gene>
    <name evidence="8" type="primary">cbiF</name>
    <name evidence="8" type="ORF">Pmgp_01297</name>
</gene>
<keyword evidence="6" id="KW-0949">S-adenosyl-L-methionine</keyword>
<dbReference type="EMBL" id="QFFZ01000010">
    <property type="protein sequence ID" value="TEB11930.1"/>
    <property type="molecule type" value="Genomic_DNA"/>
</dbReference>
<evidence type="ECO:0000256" key="4">
    <source>
        <dbReference type="ARBA" id="ARBA00022603"/>
    </source>
</evidence>
<dbReference type="InterPro" id="IPR035996">
    <property type="entry name" value="4pyrrol_Methylase_sf"/>
</dbReference>
<keyword evidence="9" id="KW-1185">Reference proteome</keyword>
<dbReference type="Pfam" id="PF00590">
    <property type="entry name" value="TP_methylase"/>
    <property type="match status" value="1"/>
</dbReference>
<dbReference type="SUPFAM" id="SSF53790">
    <property type="entry name" value="Tetrapyrrole methylase"/>
    <property type="match status" value="1"/>
</dbReference>